<gene>
    <name evidence="2" type="ORF">BT62DRAFT_923840</name>
</gene>
<protein>
    <submittedName>
        <fullName evidence="2">Uncharacterized protein</fullName>
    </submittedName>
</protein>
<name>A0A9P7VHU2_9AGAR</name>
<reference evidence="2" key="1">
    <citation type="submission" date="2020-11" db="EMBL/GenBank/DDBJ databases">
        <title>Adaptations for nitrogen fixation in a non-lichenized fungal sporocarp promotes dispersal by wood-feeding termites.</title>
        <authorList>
            <consortium name="DOE Joint Genome Institute"/>
            <person name="Koch R.A."/>
            <person name="Yoon G."/>
            <person name="Arayal U."/>
            <person name="Lail K."/>
            <person name="Amirebrahimi M."/>
            <person name="Labutti K."/>
            <person name="Lipzen A."/>
            <person name="Riley R."/>
            <person name="Barry K."/>
            <person name="Henrissat B."/>
            <person name="Grigoriev I.V."/>
            <person name="Herr J.R."/>
            <person name="Aime M.C."/>
        </authorList>
    </citation>
    <scope>NUCLEOTIDE SEQUENCE</scope>
    <source>
        <strain evidence="2">MCA 3950</strain>
    </source>
</reference>
<feature type="region of interest" description="Disordered" evidence="1">
    <location>
        <begin position="81"/>
        <end position="103"/>
    </location>
</feature>
<sequence>MNLEYSVVFKTFDLRFYLAIGPPVARKMENTGEIVVGGHENAVSEVFYRCTARNLPQDNPHWLRDSHFGNPFGGGVFLCEVGREEEEEDDDDENDEEEDEDED</sequence>
<dbReference type="AlphaFoldDB" id="A0A9P7VHU2"/>
<evidence type="ECO:0000313" key="2">
    <source>
        <dbReference type="EMBL" id="KAG7440640.1"/>
    </source>
</evidence>
<evidence type="ECO:0000313" key="3">
    <source>
        <dbReference type="Proteomes" id="UP000812287"/>
    </source>
</evidence>
<dbReference type="EMBL" id="MU250568">
    <property type="protein sequence ID" value="KAG7440640.1"/>
    <property type="molecule type" value="Genomic_DNA"/>
</dbReference>
<evidence type="ECO:0000256" key="1">
    <source>
        <dbReference type="SAM" id="MobiDB-lite"/>
    </source>
</evidence>
<keyword evidence="3" id="KW-1185">Reference proteome</keyword>
<dbReference type="RefSeq" id="XP_043034140.1">
    <property type="nucleotide sequence ID" value="XM_043184550.1"/>
</dbReference>
<dbReference type="GeneID" id="66106847"/>
<feature type="compositionally biased region" description="Acidic residues" evidence="1">
    <location>
        <begin position="83"/>
        <end position="103"/>
    </location>
</feature>
<comment type="caution">
    <text evidence="2">The sequence shown here is derived from an EMBL/GenBank/DDBJ whole genome shotgun (WGS) entry which is preliminary data.</text>
</comment>
<proteinExistence type="predicted"/>
<accession>A0A9P7VHU2</accession>
<organism evidence="2 3">
    <name type="scientific">Guyanagaster necrorhizus</name>
    <dbReference type="NCBI Taxonomy" id="856835"/>
    <lineage>
        <taxon>Eukaryota</taxon>
        <taxon>Fungi</taxon>
        <taxon>Dikarya</taxon>
        <taxon>Basidiomycota</taxon>
        <taxon>Agaricomycotina</taxon>
        <taxon>Agaricomycetes</taxon>
        <taxon>Agaricomycetidae</taxon>
        <taxon>Agaricales</taxon>
        <taxon>Marasmiineae</taxon>
        <taxon>Physalacriaceae</taxon>
        <taxon>Guyanagaster</taxon>
    </lineage>
</organism>
<dbReference type="Proteomes" id="UP000812287">
    <property type="component" value="Unassembled WGS sequence"/>
</dbReference>